<dbReference type="Gene3D" id="3.50.50.60">
    <property type="entry name" value="FAD/NAD(P)-binding domain"/>
    <property type="match status" value="3"/>
</dbReference>
<dbReference type="GO" id="GO:0046872">
    <property type="term" value="F:metal ion binding"/>
    <property type="evidence" value="ECO:0007669"/>
    <property type="project" value="UniProtKB-KW"/>
</dbReference>
<evidence type="ECO:0000313" key="6">
    <source>
        <dbReference type="Proteomes" id="UP001144372"/>
    </source>
</evidence>
<proteinExistence type="predicted"/>
<dbReference type="GO" id="GO:0016491">
    <property type="term" value="F:oxidoreductase activity"/>
    <property type="evidence" value="ECO:0007669"/>
    <property type="project" value="InterPro"/>
</dbReference>
<dbReference type="InterPro" id="IPR023753">
    <property type="entry name" value="FAD/NAD-binding_dom"/>
</dbReference>
<sequence length="1118" mass="120991">MRNPKDRLHRVLVIGANPAGLAATNKLGEMGIPVTLVDTDADLDEKLSGEEWRLNSGVTLNYALRPGLLRILRNPKIRCVFPGEITSLKHTPQGFCAHIQSPADYIDADRCVLCGRCVEVCPASTPDGSKPIRFNGRRSLPGHPLIDKRRQPLCQANCPLGVNAQGYVALTKVGKFAEALDLIRRENILPGICGRICMHPCEVACRRGELDEAVAIRDIKRFVADYELLHPHAPEKAPVTPRAQKIAIVGSGPAGLAAAADLARWGYPVTVFEKEEKIGGLLRYGIGPYRLPRHILDHEIEYIEGLGVEFKTSSPADPSNNFEALRKEFASVILATGTWKDRKLGVPGEDLKKVEGCLEFLSRLYRNEIQKLDERVAVVGDGNAAFDVARALVRLGAKTTIVSWFPEELIPADPHEILAAREEGVSFVYSTKVTAFLGSNGQFGALRCAVTKPGEPDAKGIPWPVIVPGEEPFELEFDRAIVAIGQLADSPTCRLNGGVEVSPNGFIRVDSSCSTTLKTVYAAGDVVNGPSSVVKAMASGREAARCVHRSLSGEEVPQVKPQRPVDRDFPEITPDIPSVARVRMPERQPAARNSSFEEVALGLTETQACSEASRCLQCGVCSECLQCVDVCVSKETILHNAIACEDVEHAGVVIIADPKAAPSVKGEDVIRAYSSKAAKTDIHAMTLRGFAAAAEALILLGGTSLRLKGHGLAFSPPGPQLLPELRMGVFACRCNNAFGWPEHWNEYMAALAERPHIEHVEVVQAACTPEGSASLLRTIREKGLTRIVLASCVCCPLDFICSACTDQRSRLKDALFHGTGISRAMVETCNLRGEVLRHLKSDPQLAYEKFTGLMDRSIGRARHLKGLPAPARPYNFTTAVIGDSEAALKSALTLAEAGMEVFHFGTPTKPLTDPLRYANIHSFSGSSAKGLRGTVGNFQITVETEGSQQVFHVGAVILGEHSRKQIHYMPTADLPPHMVEASMQKRGATGIPFFNPGATSIPGLFLASPSGINVSERIKGTAAAILAASTMPRSPRQNKGYTVVVDESRCRGCGRCIQVCPYQAISFRKNDHGGWHAVVDEALCKGCGNCIPVCPSNAADSPYRDRRYLEQMIEEILT</sequence>
<accession>A0A9W6FTD3</accession>
<dbReference type="PROSITE" id="PS51379">
    <property type="entry name" value="4FE4S_FER_2"/>
    <property type="match status" value="3"/>
</dbReference>
<dbReference type="SUPFAM" id="SSF46548">
    <property type="entry name" value="alpha-helical ferredoxin"/>
    <property type="match status" value="1"/>
</dbReference>
<dbReference type="Gene3D" id="1.10.1060.10">
    <property type="entry name" value="Alpha-helical ferredoxin"/>
    <property type="match status" value="1"/>
</dbReference>
<dbReference type="SUPFAM" id="SSF51905">
    <property type="entry name" value="FAD/NAD(P)-binding domain"/>
    <property type="match status" value="1"/>
</dbReference>
<feature type="domain" description="4Fe-4S ferredoxin-type" evidence="4">
    <location>
        <begin position="102"/>
        <end position="131"/>
    </location>
</feature>
<reference evidence="5" key="1">
    <citation type="submission" date="2022-12" db="EMBL/GenBank/DDBJ databases">
        <title>Reference genome sequencing for broad-spectrum identification of bacterial and archaeal isolates by mass spectrometry.</title>
        <authorList>
            <person name="Sekiguchi Y."/>
            <person name="Tourlousse D.M."/>
        </authorList>
    </citation>
    <scope>NUCLEOTIDE SEQUENCE</scope>
    <source>
        <strain evidence="5">ASRB1</strain>
    </source>
</reference>
<dbReference type="SUPFAM" id="SSF54862">
    <property type="entry name" value="4Fe-4S ferredoxins"/>
    <property type="match status" value="2"/>
</dbReference>
<keyword evidence="1" id="KW-0479">Metal-binding</keyword>
<feature type="domain" description="4Fe-4S ferredoxin-type" evidence="4">
    <location>
        <begin position="1075"/>
        <end position="1104"/>
    </location>
</feature>
<feature type="domain" description="4Fe-4S ferredoxin-type" evidence="4">
    <location>
        <begin position="1041"/>
        <end position="1070"/>
    </location>
</feature>
<dbReference type="AlphaFoldDB" id="A0A9W6FTD3"/>
<dbReference type="PROSITE" id="PS00198">
    <property type="entry name" value="4FE4S_FER_1"/>
    <property type="match status" value="3"/>
</dbReference>
<dbReference type="GO" id="GO:0051536">
    <property type="term" value="F:iron-sulfur cluster binding"/>
    <property type="evidence" value="ECO:0007669"/>
    <property type="project" value="UniProtKB-KW"/>
</dbReference>
<dbReference type="PANTHER" id="PTHR42783:SF3">
    <property type="entry name" value="GLUTAMATE SYNTHASE [NADPH] SMALL CHAIN-RELATED"/>
    <property type="match status" value="1"/>
</dbReference>
<keyword evidence="2" id="KW-0408">Iron</keyword>
<dbReference type="InterPro" id="IPR036188">
    <property type="entry name" value="FAD/NAD-bd_sf"/>
</dbReference>
<dbReference type="Gene3D" id="3.30.70.20">
    <property type="match status" value="1"/>
</dbReference>
<organism evidence="5 6">
    <name type="scientific">Desulforhabdus amnigena</name>
    <dbReference type="NCBI Taxonomy" id="40218"/>
    <lineage>
        <taxon>Bacteria</taxon>
        <taxon>Pseudomonadati</taxon>
        <taxon>Thermodesulfobacteriota</taxon>
        <taxon>Syntrophobacteria</taxon>
        <taxon>Syntrophobacterales</taxon>
        <taxon>Syntrophobacteraceae</taxon>
        <taxon>Desulforhabdus</taxon>
    </lineage>
</organism>
<dbReference type="PRINTS" id="PR00469">
    <property type="entry name" value="PNDRDTASEII"/>
</dbReference>
<keyword evidence="6" id="KW-1185">Reference proteome</keyword>
<dbReference type="SUPFAM" id="SSF51971">
    <property type="entry name" value="Nucleotide-binding domain"/>
    <property type="match status" value="2"/>
</dbReference>
<keyword evidence="3" id="KW-0411">Iron-sulfur</keyword>
<gene>
    <name evidence="5" type="ORF">DAMNIGENAA_10380</name>
</gene>
<evidence type="ECO:0000313" key="5">
    <source>
        <dbReference type="EMBL" id="GLI33605.1"/>
    </source>
</evidence>
<dbReference type="InterPro" id="IPR028261">
    <property type="entry name" value="DPD_II"/>
</dbReference>
<dbReference type="EMBL" id="BSDR01000001">
    <property type="protein sequence ID" value="GLI33605.1"/>
    <property type="molecule type" value="Genomic_DNA"/>
</dbReference>
<dbReference type="PANTHER" id="PTHR42783">
    <property type="entry name" value="GLUTAMATE SYNTHASE [NADPH] SMALL CHAIN"/>
    <property type="match status" value="1"/>
</dbReference>
<dbReference type="RefSeq" id="WP_281792699.1">
    <property type="nucleotide sequence ID" value="NZ_BSDR01000001.1"/>
</dbReference>
<dbReference type="InterPro" id="IPR017900">
    <property type="entry name" value="4Fe4S_Fe_S_CS"/>
</dbReference>
<dbReference type="InterPro" id="IPR017896">
    <property type="entry name" value="4Fe4S_Fe-S-bd"/>
</dbReference>
<dbReference type="Pfam" id="PF00037">
    <property type="entry name" value="Fer4"/>
    <property type="match status" value="1"/>
</dbReference>
<dbReference type="Pfam" id="PF14691">
    <property type="entry name" value="Fer4_20"/>
    <property type="match status" value="1"/>
</dbReference>
<evidence type="ECO:0000256" key="1">
    <source>
        <dbReference type="ARBA" id="ARBA00022723"/>
    </source>
</evidence>
<protein>
    <recommendedName>
        <fullName evidence="4">4Fe-4S ferredoxin-type domain-containing protein</fullName>
    </recommendedName>
</protein>
<dbReference type="Pfam" id="PF07992">
    <property type="entry name" value="Pyr_redox_2"/>
    <property type="match status" value="1"/>
</dbReference>
<name>A0A9W6FTD3_9BACT</name>
<dbReference type="Pfam" id="PF12838">
    <property type="entry name" value="Fer4_7"/>
    <property type="match status" value="1"/>
</dbReference>
<dbReference type="InterPro" id="IPR009051">
    <property type="entry name" value="Helical_ferredxn"/>
</dbReference>
<dbReference type="Proteomes" id="UP001144372">
    <property type="component" value="Unassembled WGS sequence"/>
</dbReference>
<evidence type="ECO:0000259" key="4">
    <source>
        <dbReference type="PROSITE" id="PS51379"/>
    </source>
</evidence>
<evidence type="ECO:0000256" key="3">
    <source>
        <dbReference type="ARBA" id="ARBA00023014"/>
    </source>
</evidence>
<comment type="caution">
    <text evidence="5">The sequence shown here is derived from an EMBL/GenBank/DDBJ whole genome shotgun (WGS) entry which is preliminary data.</text>
</comment>
<dbReference type="PRINTS" id="PR00368">
    <property type="entry name" value="FADPNR"/>
</dbReference>
<evidence type="ECO:0000256" key="2">
    <source>
        <dbReference type="ARBA" id="ARBA00023004"/>
    </source>
</evidence>